<name>A0A803LH80_CHEQI</name>
<protein>
    <submittedName>
        <fullName evidence="2">Uncharacterized protein</fullName>
    </submittedName>
</protein>
<organism evidence="2 3">
    <name type="scientific">Chenopodium quinoa</name>
    <name type="common">Quinoa</name>
    <dbReference type="NCBI Taxonomy" id="63459"/>
    <lineage>
        <taxon>Eukaryota</taxon>
        <taxon>Viridiplantae</taxon>
        <taxon>Streptophyta</taxon>
        <taxon>Embryophyta</taxon>
        <taxon>Tracheophyta</taxon>
        <taxon>Spermatophyta</taxon>
        <taxon>Magnoliopsida</taxon>
        <taxon>eudicotyledons</taxon>
        <taxon>Gunneridae</taxon>
        <taxon>Pentapetalae</taxon>
        <taxon>Caryophyllales</taxon>
        <taxon>Chenopodiaceae</taxon>
        <taxon>Chenopodioideae</taxon>
        <taxon>Atripliceae</taxon>
        <taxon>Chenopodium</taxon>
    </lineage>
</organism>
<feature type="compositionally biased region" description="Basic and acidic residues" evidence="1">
    <location>
        <begin position="20"/>
        <end position="31"/>
    </location>
</feature>
<dbReference type="Gramene" id="AUR62013327-RA">
    <property type="protein sequence ID" value="AUR62013327-RA:cds"/>
    <property type="gene ID" value="AUR62013327"/>
</dbReference>
<feature type="compositionally biased region" description="Basic and acidic residues" evidence="1">
    <location>
        <begin position="48"/>
        <end position="60"/>
    </location>
</feature>
<feature type="region of interest" description="Disordered" evidence="1">
    <location>
        <begin position="1"/>
        <end position="95"/>
    </location>
</feature>
<dbReference type="InterPro" id="IPR040249">
    <property type="entry name" value="Ricin_B-like_lectin_EULS3-like"/>
</dbReference>
<reference evidence="2" key="1">
    <citation type="journal article" date="2017" name="Nature">
        <title>The genome of Chenopodium quinoa.</title>
        <authorList>
            <person name="Jarvis D.E."/>
            <person name="Ho Y.S."/>
            <person name="Lightfoot D.J."/>
            <person name="Schmoeckel S.M."/>
            <person name="Li B."/>
            <person name="Borm T.J.A."/>
            <person name="Ohyanagi H."/>
            <person name="Mineta K."/>
            <person name="Michell C.T."/>
            <person name="Saber N."/>
            <person name="Kharbatia N.M."/>
            <person name="Rupper R.R."/>
            <person name="Sharp A.R."/>
            <person name="Dally N."/>
            <person name="Boughton B.A."/>
            <person name="Woo Y.H."/>
            <person name="Gao G."/>
            <person name="Schijlen E.G.W.M."/>
            <person name="Guo X."/>
            <person name="Momin A.A."/>
            <person name="Negrao S."/>
            <person name="Al-Babili S."/>
            <person name="Gehring C."/>
            <person name="Roessner U."/>
            <person name="Jung C."/>
            <person name="Murphy K."/>
            <person name="Arold S.T."/>
            <person name="Gojobori T."/>
            <person name="van der Linden C.G."/>
            <person name="van Loo E.N."/>
            <person name="Jellen E.N."/>
            <person name="Maughan P.J."/>
            <person name="Tester M."/>
        </authorList>
    </citation>
    <scope>NUCLEOTIDE SEQUENCE [LARGE SCALE GENOMIC DNA]</scope>
    <source>
        <strain evidence="2">cv. PI 614886</strain>
    </source>
</reference>
<evidence type="ECO:0000313" key="2">
    <source>
        <dbReference type="EnsemblPlants" id="AUR62013327-RA:cds"/>
    </source>
</evidence>
<sequence>MESPNYPPPQMGSGSFGSQSHHEYGGSHHLESPNYPSYGHQSSYNEPEQQHHESGGDEHRFKPHMPGFIAQHFHHSPSDVSSHGHGYESNQGSDLEGYFRNKPTYKIYSKAGGDTYSVAIRDGKVVLAYSDPNDPTQHWYKDEKFSTKVKDEDGYPSFALVNKSTGQALKHSASAHPVHLVPYKPNVLDESVLWTESRDLGSGFRTIRMVNNVHLVLDAFNGDKDHGGIHEGTIIALYKPWKGDNQNQQWKLYPH</sequence>
<dbReference type="AlphaFoldDB" id="A0A803LH80"/>
<accession>A0A803LH80</accession>
<keyword evidence="3" id="KW-1185">Reference proteome</keyword>
<dbReference type="PANTHER" id="PTHR31257">
    <property type="entry name" value="RICIN B-LIKE LECTIN EULS3"/>
    <property type="match status" value="1"/>
</dbReference>
<proteinExistence type="predicted"/>
<feature type="compositionally biased region" description="Pro residues" evidence="1">
    <location>
        <begin position="1"/>
        <end position="10"/>
    </location>
</feature>
<evidence type="ECO:0000256" key="1">
    <source>
        <dbReference type="SAM" id="MobiDB-lite"/>
    </source>
</evidence>
<dbReference type="CDD" id="cd23431">
    <property type="entry name" value="beta-trefoil_Ricin_AtEULS3-like"/>
    <property type="match status" value="1"/>
</dbReference>
<dbReference type="Gene3D" id="2.80.10.50">
    <property type="match status" value="1"/>
</dbReference>
<dbReference type="EnsemblPlants" id="AUR62013327-RA">
    <property type="protein sequence ID" value="AUR62013327-RA:cds"/>
    <property type="gene ID" value="AUR62013327"/>
</dbReference>
<dbReference type="InterPro" id="IPR035992">
    <property type="entry name" value="Ricin_B-like_lectins"/>
</dbReference>
<reference evidence="2" key="2">
    <citation type="submission" date="2021-03" db="UniProtKB">
        <authorList>
            <consortium name="EnsemblPlants"/>
        </authorList>
    </citation>
    <scope>IDENTIFICATION</scope>
</reference>
<evidence type="ECO:0000313" key="3">
    <source>
        <dbReference type="Proteomes" id="UP000596660"/>
    </source>
</evidence>
<dbReference type="SUPFAM" id="SSF50370">
    <property type="entry name" value="Ricin B-like lectins"/>
    <property type="match status" value="1"/>
</dbReference>
<dbReference type="PANTHER" id="PTHR31257:SF2">
    <property type="entry name" value="RICIN B-LIKE LECTIN EULS3"/>
    <property type="match status" value="1"/>
</dbReference>
<dbReference type="Proteomes" id="UP000596660">
    <property type="component" value="Unplaced"/>
</dbReference>